<organism evidence="2 3">
    <name type="scientific">Discostella pseudostelligera</name>
    <dbReference type="NCBI Taxonomy" id="259834"/>
    <lineage>
        <taxon>Eukaryota</taxon>
        <taxon>Sar</taxon>
        <taxon>Stramenopiles</taxon>
        <taxon>Ochrophyta</taxon>
        <taxon>Bacillariophyta</taxon>
        <taxon>Coscinodiscophyceae</taxon>
        <taxon>Thalassiosirophycidae</taxon>
        <taxon>Stephanodiscales</taxon>
        <taxon>Stephanodiscaceae</taxon>
        <taxon>Discostella</taxon>
    </lineage>
</organism>
<gene>
    <name evidence="2" type="ORF">ACHAWU_006471</name>
</gene>
<feature type="region of interest" description="Disordered" evidence="1">
    <location>
        <begin position="297"/>
        <end position="329"/>
    </location>
</feature>
<accession>A0ABD3N4P3</accession>
<keyword evidence="3" id="KW-1185">Reference proteome</keyword>
<sequence length="329" mass="36598">MSSIPANHEPTRTVLLRPEEIVEDANTKLGRANGNTYQRKPGVTNVHDGQIMVRLKKARFIILDYGYTPNNHDHAIARTTPHISIPHGAGQTKCASKDCPRLGVPVLLYDSMPHEPMSLYLRGGLCFSCQRKLNEKRRTRRKRKGDDEEQPDDEPHSNGHRAARIESGASVGNQYRYNDQIVELNSDAIIINGPVAGTRTHGPDYRCHEIGNDLLGTVSQLSEETLSLVQQSDNTSWASPDSVNQQYQQAFLSATRATFLLTQWKASYDAQQQHSDYATNDDSAVDSEILDEAVDSTENALGMDHLDGPTPRYSMDQSDQFDHGATAEL</sequence>
<proteinExistence type="predicted"/>
<feature type="region of interest" description="Disordered" evidence="1">
    <location>
        <begin position="136"/>
        <end position="169"/>
    </location>
</feature>
<reference evidence="2 3" key="1">
    <citation type="submission" date="2024-10" db="EMBL/GenBank/DDBJ databases">
        <title>Updated reference genomes for cyclostephanoid diatoms.</title>
        <authorList>
            <person name="Roberts W.R."/>
            <person name="Alverson A.J."/>
        </authorList>
    </citation>
    <scope>NUCLEOTIDE SEQUENCE [LARGE SCALE GENOMIC DNA]</scope>
    <source>
        <strain evidence="2 3">AJA232-27</strain>
    </source>
</reference>
<protein>
    <submittedName>
        <fullName evidence="2">Uncharacterized protein</fullName>
    </submittedName>
</protein>
<comment type="caution">
    <text evidence="2">The sequence shown here is derived from an EMBL/GenBank/DDBJ whole genome shotgun (WGS) entry which is preliminary data.</text>
</comment>
<dbReference type="AlphaFoldDB" id="A0ABD3N4P3"/>
<dbReference type="Proteomes" id="UP001530293">
    <property type="component" value="Unassembled WGS sequence"/>
</dbReference>
<evidence type="ECO:0000313" key="2">
    <source>
        <dbReference type="EMBL" id="KAL3771094.1"/>
    </source>
</evidence>
<dbReference type="EMBL" id="JALLBG020000031">
    <property type="protein sequence ID" value="KAL3771094.1"/>
    <property type="molecule type" value="Genomic_DNA"/>
</dbReference>
<evidence type="ECO:0000313" key="3">
    <source>
        <dbReference type="Proteomes" id="UP001530293"/>
    </source>
</evidence>
<name>A0ABD3N4P3_9STRA</name>
<evidence type="ECO:0000256" key="1">
    <source>
        <dbReference type="SAM" id="MobiDB-lite"/>
    </source>
</evidence>